<comment type="similarity">
    <text evidence="4 6">Belongs to the kynureninase family.</text>
</comment>
<dbReference type="Gene3D" id="3.90.1150.10">
    <property type="entry name" value="Aspartate Aminotransferase, domain 1"/>
    <property type="match status" value="1"/>
</dbReference>
<dbReference type="Pfam" id="PF22580">
    <property type="entry name" value="KYNU_C"/>
    <property type="match status" value="1"/>
</dbReference>
<dbReference type="PIRSF" id="PIRSF038800">
    <property type="entry name" value="KYNU"/>
    <property type="match status" value="1"/>
</dbReference>
<name>A0A1G9C238_9BACL</name>
<comment type="subunit">
    <text evidence="4 6">Homodimer.</text>
</comment>
<comment type="catalytic activity">
    <reaction evidence="4 6">
        <text>L-kynurenine + H2O = anthranilate + L-alanine + H(+)</text>
        <dbReference type="Rhea" id="RHEA:16813"/>
        <dbReference type="ChEBI" id="CHEBI:15377"/>
        <dbReference type="ChEBI" id="CHEBI:15378"/>
        <dbReference type="ChEBI" id="CHEBI:16567"/>
        <dbReference type="ChEBI" id="CHEBI:57959"/>
        <dbReference type="ChEBI" id="CHEBI:57972"/>
        <dbReference type="EC" id="3.7.1.3"/>
    </reaction>
</comment>
<dbReference type="STRING" id="576118.SAMN05216216_103195"/>
<reference evidence="8" key="1">
    <citation type="submission" date="2016-10" db="EMBL/GenBank/DDBJ databases">
        <authorList>
            <person name="Varghese N."/>
            <person name="Submissions S."/>
        </authorList>
    </citation>
    <scope>NUCLEOTIDE SEQUENCE [LARGE SCALE GENOMIC DNA]</scope>
    <source>
        <strain evidence="8">CGMCC 1.8895</strain>
    </source>
</reference>
<dbReference type="OrthoDB" id="9812626at2"/>
<comment type="function">
    <text evidence="4 6">Catalyzes the cleavage of L-kynurenine (L-Kyn) and L-3-hydroxykynurenine (L-3OHKyn) into anthranilic acid (AA) and 3-hydroxyanthranilic acid (3-OHAA), respectively.</text>
</comment>
<dbReference type="GO" id="GO:0005737">
    <property type="term" value="C:cytoplasm"/>
    <property type="evidence" value="ECO:0007669"/>
    <property type="project" value="UniProtKB-UniRule"/>
</dbReference>
<dbReference type="GO" id="GO:0009435">
    <property type="term" value="P:NAD+ biosynthetic process"/>
    <property type="evidence" value="ECO:0007669"/>
    <property type="project" value="UniProtKB-UniRule"/>
</dbReference>
<dbReference type="GO" id="GO:0097053">
    <property type="term" value="P:L-kynurenine catabolic process"/>
    <property type="evidence" value="ECO:0007669"/>
    <property type="project" value="UniProtKB-UniRule"/>
</dbReference>
<dbReference type="GO" id="GO:0043420">
    <property type="term" value="P:anthranilate metabolic process"/>
    <property type="evidence" value="ECO:0007669"/>
    <property type="project" value="TreeGrafter"/>
</dbReference>
<evidence type="ECO:0000256" key="6">
    <source>
        <dbReference type="PIRNR" id="PIRNR038800"/>
    </source>
</evidence>
<feature type="modified residue" description="N6-(pyridoxal phosphate)lysine" evidence="4">
    <location>
        <position position="232"/>
    </location>
</feature>
<dbReference type="EC" id="3.7.1.3" evidence="4 5"/>
<accession>A0A1G9C238</accession>
<dbReference type="AlphaFoldDB" id="A0A1G9C238"/>
<comment type="catalytic activity">
    <reaction evidence="6">
        <text>3-hydroxy-L-kynurenine + H2O = 3-hydroxyanthranilate + L-alanine + H(+)</text>
        <dbReference type="Rhea" id="RHEA:25143"/>
        <dbReference type="ChEBI" id="CHEBI:15377"/>
        <dbReference type="ChEBI" id="CHEBI:15378"/>
        <dbReference type="ChEBI" id="CHEBI:36559"/>
        <dbReference type="ChEBI" id="CHEBI:57972"/>
        <dbReference type="ChEBI" id="CHEBI:58125"/>
        <dbReference type="EC" id="3.7.1.3"/>
    </reaction>
</comment>
<feature type="binding site" evidence="4">
    <location>
        <position position="206"/>
    </location>
    <ligand>
        <name>pyridoxal 5'-phosphate</name>
        <dbReference type="ChEBI" id="CHEBI:597326"/>
    </ligand>
</feature>
<dbReference type="RefSeq" id="WP_092984677.1">
    <property type="nucleotide sequence ID" value="NZ_FNFY01000003.1"/>
</dbReference>
<keyword evidence="8" id="KW-1185">Reference proteome</keyword>
<dbReference type="InterPro" id="IPR015421">
    <property type="entry name" value="PyrdxlP-dep_Trfase_major"/>
</dbReference>
<evidence type="ECO:0000256" key="4">
    <source>
        <dbReference type="HAMAP-Rule" id="MF_01970"/>
    </source>
</evidence>
<dbReference type="InterPro" id="IPR015422">
    <property type="entry name" value="PyrdxlP-dep_Trfase_small"/>
</dbReference>
<evidence type="ECO:0000313" key="8">
    <source>
        <dbReference type="Proteomes" id="UP000199008"/>
    </source>
</evidence>
<dbReference type="HAMAP" id="MF_01970">
    <property type="entry name" value="Kynureninase"/>
    <property type="match status" value="1"/>
</dbReference>
<dbReference type="GO" id="GO:0019441">
    <property type="term" value="P:L-tryptophan catabolic process to kynurenine"/>
    <property type="evidence" value="ECO:0007669"/>
    <property type="project" value="TreeGrafter"/>
</dbReference>
<dbReference type="GO" id="GO:0030170">
    <property type="term" value="F:pyridoxal phosphate binding"/>
    <property type="evidence" value="ECO:0007669"/>
    <property type="project" value="UniProtKB-UniRule"/>
</dbReference>
<evidence type="ECO:0000256" key="2">
    <source>
        <dbReference type="ARBA" id="ARBA00022801"/>
    </source>
</evidence>
<dbReference type="PANTHER" id="PTHR14084:SF0">
    <property type="entry name" value="KYNURENINASE"/>
    <property type="match status" value="1"/>
</dbReference>
<keyword evidence="2 4" id="KW-0378">Hydrolase</keyword>
<comment type="pathway">
    <text evidence="4 6">Cofactor biosynthesis; NAD(+) biosynthesis; quinolinate from L-kynurenine: step 2/3.</text>
</comment>
<dbReference type="InterPro" id="IPR010111">
    <property type="entry name" value="Kynureninase"/>
</dbReference>
<dbReference type="UniPathway" id="UPA00253">
    <property type="reaction ID" value="UER00329"/>
</dbReference>
<dbReference type="NCBIfam" id="TIGR01814">
    <property type="entry name" value="kynureninase"/>
    <property type="match status" value="1"/>
</dbReference>
<dbReference type="SUPFAM" id="SSF53383">
    <property type="entry name" value="PLP-dependent transferases"/>
    <property type="match status" value="1"/>
</dbReference>
<keyword evidence="1 4" id="KW-0662">Pyridine nucleotide biosynthesis</keyword>
<feature type="binding site" evidence="4">
    <location>
        <begin position="127"/>
        <end position="130"/>
    </location>
    <ligand>
        <name>pyridoxal 5'-phosphate</name>
        <dbReference type="ChEBI" id="CHEBI:597326"/>
    </ligand>
</feature>
<comment type="cofactor">
    <cofactor evidence="4 6">
        <name>pyridoxal 5'-phosphate</name>
        <dbReference type="ChEBI" id="CHEBI:597326"/>
    </cofactor>
</comment>
<feature type="binding site" evidence="4">
    <location>
        <position position="231"/>
    </location>
    <ligand>
        <name>pyridoxal 5'-phosphate</name>
        <dbReference type="ChEBI" id="CHEBI:597326"/>
    </ligand>
</feature>
<sequence>MEKWLEAAQEYDRKDTIQKYRQEFYLGENIHYMDGNSLGLMSRRAEQSVLDVLNDWKTLAIEGWTGGERPWFYMSEEIGGYMASLINADKENVLATNSTTTNIHQTVRTLYQPTESRNKILVDELNFPSDIYAVQAVLDDHGNPDSMLKAKSRDGHTLKTEDIIGLMDESVALILLPAVLYRSGQVLDMEKLTEAAHEKGIIIGFDLCHSIGAIPHHLEEWDVDFAVWCTYKHLNGGPGSVAGLYVHPRHHHLGVSLKGWFGNDKESQFDMNHEFDAAADISQYQIGTPHILSMAPLLGALSLFNEAGMDEIRNKSLNLTDFMLEILDAEFKEYDMEVVTPRGHEERGGHILIGHKHAAGINAALKAKGVIPDFRAPSYVRIAPVALYNTFEDVYHTMKILKEIMETKEYEDFDNKRGVIA</sequence>
<feature type="binding site" evidence="4">
    <location>
        <position position="288"/>
    </location>
    <ligand>
        <name>pyridoxal 5'-phosphate</name>
        <dbReference type="ChEBI" id="CHEBI:597326"/>
    </ligand>
</feature>
<feature type="binding site" evidence="4">
    <location>
        <position position="100"/>
    </location>
    <ligand>
        <name>pyridoxal 5'-phosphate</name>
        <dbReference type="ChEBI" id="CHEBI:597326"/>
    </ligand>
</feature>
<dbReference type="UniPathway" id="UPA00334">
    <property type="reaction ID" value="UER00455"/>
</dbReference>
<dbReference type="Gene3D" id="3.40.640.10">
    <property type="entry name" value="Type I PLP-dependent aspartate aminotransferase-like (Major domain)"/>
    <property type="match status" value="1"/>
</dbReference>
<dbReference type="InterPro" id="IPR015424">
    <property type="entry name" value="PyrdxlP-dep_Trfase"/>
</dbReference>
<feature type="binding site" evidence="4">
    <location>
        <position position="99"/>
    </location>
    <ligand>
        <name>pyridoxal 5'-phosphate</name>
        <dbReference type="ChEBI" id="CHEBI:597326"/>
    </ligand>
</feature>
<organism evidence="7 8">
    <name type="scientific">Lacicoccus qingdaonensis</name>
    <dbReference type="NCBI Taxonomy" id="576118"/>
    <lineage>
        <taxon>Bacteria</taxon>
        <taxon>Bacillati</taxon>
        <taxon>Bacillota</taxon>
        <taxon>Bacilli</taxon>
        <taxon>Bacillales</taxon>
        <taxon>Salinicoccaceae</taxon>
        <taxon>Lacicoccus</taxon>
    </lineage>
</organism>
<dbReference type="Proteomes" id="UP000199008">
    <property type="component" value="Unassembled WGS sequence"/>
</dbReference>
<evidence type="ECO:0000256" key="1">
    <source>
        <dbReference type="ARBA" id="ARBA00022642"/>
    </source>
</evidence>
<gene>
    <name evidence="4" type="primary">kynU</name>
    <name evidence="7" type="ORF">SAMN05216216_103195</name>
</gene>
<feature type="binding site" evidence="4">
    <location>
        <position position="209"/>
    </location>
    <ligand>
        <name>pyridoxal 5'-phosphate</name>
        <dbReference type="ChEBI" id="CHEBI:597326"/>
    </ligand>
</feature>
<comment type="pathway">
    <text evidence="4 6">Amino-acid degradation; L-kynurenine degradation; L-alanine and anthranilate from L-kynurenine: step 1/1.</text>
</comment>
<feature type="binding site" evidence="4">
    <location>
        <position position="260"/>
    </location>
    <ligand>
        <name>pyridoxal 5'-phosphate</name>
        <dbReference type="ChEBI" id="CHEBI:597326"/>
    </ligand>
</feature>
<dbReference type="EMBL" id="FNFY01000003">
    <property type="protein sequence ID" value="SDK45740.1"/>
    <property type="molecule type" value="Genomic_DNA"/>
</dbReference>
<dbReference type="GO" id="GO:0019805">
    <property type="term" value="P:quinolinate biosynthetic process"/>
    <property type="evidence" value="ECO:0007669"/>
    <property type="project" value="UniProtKB-UniRule"/>
</dbReference>
<dbReference type="GO" id="GO:0030429">
    <property type="term" value="F:kynureninase activity"/>
    <property type="evidence" value="ECO:0007669"/>
    <property type="project" value="UniProtKB-UniRule"/>
</dbReference>
<evidence type="ECO:0000256" key="5">
    <source>
        <dbReference type="NCBIfam" id="TIGR01814"/>
    </source>
</evidence>
<protein>
    <recommendedName>
        <fullName evidence="4 5">Kynureninase</fullName>
        <ecNumber evidence="4 5">3.7.1.3</ecNumber>
    </recommendedName>
    <alternativeName>
        <fullName evidence="4">L-kynurenine hydrolase</fullName>
    </alternativeName>
</protein>
<dbReference type="PANTHER" id="PTHR14084">
    <property type="entry name" value="KYNURENINASE"/>
    <property type="match status" value="1"/>
</dbReference>
<comment type="caution">
    <text evidence="4">Lacks conserved residue(s) required for the propagation of feature annotation.</text>
</comment>
<proteinExistence type="inferred from homology"/>
<evidence type="ECO:0000256" key="3">
    <source>
        <dbReference type="ARBA" id="ARBA00022898"/>
    </source>
</evidence>
<keyword evidence="3 4" id="KW-0663">Pyridoxal phosphate</keyword>
<evidence type="ECO:0000313" key="7">
    <source>
        <dbReference type="EMBL" id="SDK45740.1"/>
    </source>
</evidence>